<feature type="coiled-coil region" evidence="6">
    <location>
        <begin position="121"/>
        <end position="171"/>
    </location>
</feature>
<evidence type="ECO:0000259" key="8">
    <source>
        <dbReference type="PROSITE" id="PS50110"/>
    </source>
</evidence>
<dbReference type="CDD" id="cd00082">
    <property type="entry name" value="HisKA"/>
    <property type="match status" value="1"/>
</dbReference>
<name>W0RAJ4_9BACT</name>
<feature type="modified residue" description="4-aspartylphosphate" evidence="5">
    <location>
        <position position="62"/>
    </location>
</feature>
<dbReference type="GO" id="GO:0000155">
    <property type="term" value="F:phosphorelay sensor kinase activity"/>
    <property type="evidence" value="ECO:0007669"/>
    <property type="project" value="InterPro"/>
</dbReference>
<dbReference type="InterPro" id="IPR001789">
    <property type="entry name" value="Sig_transdc_resp-reg_receiver"/>
</dbReference>
<comment type="catalytic activity">
    <reaction evidence="1">
        <text>ATP + protein L-histidine = ADP + protein N-phospho-L-histidine.</text>
        <dbReference type="EC" id="2.7.13.3"/>
    </reaction>
</comment>
<dbReference type="AlphaFoldDB" id="W0RAJ4"/>
<keyword evidence="5" id="KW-0597">Phosphoprotein</keyword>
<dbReference type="KEGG" id="gba:J421_0264"/>
<reference evidence="9 10" key="1">
    <citation type="journal article" date="2014" name="Genome Announc.">
        <title>Genome Sequence and Methylome of Soil Bacterium Gemmatirosa kalamazoonensis KBS708T, a Member of the Rarely Cultivated Gemmatimonadetes Phylum.</title>
        <authorList>
            <person name="Debruyn J.M."/>
            <person name="Radosevich M."/>
            <person name="Wommack K.E."/>
            <person name="Polson S.W."/>
            <person name="Hauser L.J."/>
            <person name="Fawaz M.N."/>
            <person name="Korlach J."/>
            <person name="Tsai Y.C."/>
        </authorList>
    </citation>
    <scope>NUCLEOTIDE SEQUENCE [LARGE SCALE GENOMIC DNA]</scope>
    <source>
        <strain evidence="9 10">KBS708</strain>
    </source>
</reference>
<dbReference type="Proteomes" id="UP000019151">
    <property type="component" value="Chromosome"/>
</dbReference>
<dbReference type="HOGENOM" id="CLU_1044932_0_0_0"/>
<gene>
    <name evidence="9" type="ORF">J421_0264</name>
</gene>
<dbReference type="PANTHER" id="PTHR43047:SF72">
    <property type="entry name" value="OSMOSENSING HISTIDINE PROTEIN KINASE SLN1"/>
    <property type="match status" value="1"/>
</dbReference>
<dbReference type="Pfam" id="PF00072">
    <property type="entry name" value="Response_reg"/>
    <property type="match status" value="1"/>
</dbReference>
<evidence type="ECO:0000256" key="6">
    <source>
        <dbReference type="SAM" id="Coils"/>
    </source>
</evidence>
<dbReference type="eggNOG" id="COG2205">
    <property type="taxonomic scope" value="Bacteria"/>
</dbReference>
<dbReference type="SUPFAM" id="SSF52172">
    <property type="entry name" value="CheY-like"/>
    <property type="match status" value="1"/>
</dbReference>
<dbReference type="EMBL" id="CP007128">
    <property type="protein sequence ID" value="AHG87801.1"/>
    <property type="molecule type" value="Genomic_DNA"/>
</dbReference>
<dbReference type="Gene3D" id="1.10.287.130">
    <property type="match status" value="1"/>
</dbReference>
<dbReference type="CDD" id="cd00156">
    <property type="entry name" value="REC"/>
    <property type="match status" value="1"/>
</dbReference>
<dbReference type="PANTHER" id="PTHR43047">
    <property type="entry name" value="TWO-COMPONENT HISTIDINE PROTEIN KINASE"/>
    <property type="match status" value="1"/>
</dbReference>
<feature type="domain" description="Response regulatory" evidence="8">
    <location>
        <begin position="11"/>
        <end position="127"/>
    </location>
</feature>
<dbReference type="SUPFAM" id="SSF47384">
    <property type="entry name" value="Homodimeric domain of signal transducing histidine kinase"/>
    <property type="match status" value="1"/>
</dbReference>
<accession>W0RAJ4</accession>
<evidence type="ECO:0000256" key="1">
    <source>
        <dbReference type="ARBA" id="ARBA00000085"/>
    </source>
</evidence>
<keyword evidence="10" id="KW-1185">Reference proteome</keyword>
<dbReference type="Gene3D" id="3.40.50.2300">
    <property type="match status" value="1"/>
</dbReference>
<organism evidence="9 10">
    <name type="scientific">Gemmatirosa kalamazoonensis</name>
    <dbReference type="NCBI Taxonomy" id="861299"/>
    <lineage>
        <taxon>Bacteria</taxon>
        <taxon>Pseudomonadati</taxon>
        <taxon>Gemmatimonadota</taxon>
        <taxon>Gemmatimonadia</taxon>
        <taxon>Gemmatimonadales</taxon>
        <taxon>Gemmatimonadaceae</taxon>
        <taxon>Gemmatirosa</taxon>
    </lineage>
</organism>
<dbReference type="SMART" id="SM00388">
    <property type="entry name" value="HisKA"/>
    <property type="match status" value="1"/>
</dbReference>
<dbReference type="GO" id="GO:0009927">
    <property type="term" value="F:histidine phosphotransfer kinase activity"/>
    <property type="evidence" value="ECO:0007669"/>
    <property type="project" value="TreeGrafter"/>
</dbReference>
<dbReference type="SMART" id="SM00448">
    <property type="entry name" value="REC"/>
    <property type="match status" value="1"/>
</dbReference>
<dbReference type="PROSITE" id="PS50110">
    <property type="entry name" value="RESPONSE_REGULATORY"/>
    <property type="match status" value="1"/>
</dbReference>
<keyword evidence="4" id="KW-0418">Kinase</keyword>
<dbReference type="InterPro" id="IPR003661">
    <property type="entry name" value="HisK_dim/P_dom"/>
</dbReference>
<keyword evidence="3" id="KW-0808">Transferase</keyword>
<evidence type="ECO:0000256" key="2">
    <source>
        <dbReference type="ARBA" id="ARBA00012438"/>
    </source>
</evidence>
<dbReference type="InterPro" id="IPR036097">
    <property type="entry name" value="HisK_dim/P_sf"/>
</dbReference>
<evidence type="ECO:0000256" key="4">
    <source>
        <dbReference type="ARBA" id="ARBA00022777"/>
    </source>
</evidence>
<dbReference type="EC" id="2.7.13.3" evidence="2"/>
<dbReference type="GO" id="GO:0005886">
    <property type="term" value="C:plasma membrane"/>
    <property type="evidence" value="ECO:0007669"/>
    <property type="project" value="TreeGrafter"/>
</dbReference>
<evidence type="ECO:0000259" key="7">
    <source>
        <dbReference type="PROSITE" id="PS50109"/>
    </source>
</evidence>
<dbReference type="STRING" id="861299.J421_0264"/>
<evidence type="ECO:0000313" key="9">
    <source>
        <dbReference type="EMBL" id="AHG87801.1"/>
    </source>
</evidence>
<proteinExistence type="predicted"/>
<dbReference type="InterPro" id="IPR011006">
    <property type="entry name" value="CheY-like_superfamily"/>
</dbReference>
<protein>
    <recommendedName>
        <fullName evidence="2">histidine kinase</fullName>
        <ecNumber evidence="2">2.7.13.3</ecNumber>
    </recommendedName>
</protein>
<evidence type="ECO:0000313" key="10">
    <source>
        <dbReference type="Proteomes" id="UP000019151"/>
    </source>
</evidence>
<evidence type="ECO:0000256" key="5">
    <source>
        <dbReference type="PROSITE-ProRule" id="PRU00169"/>
    </source>
</evidence>
<dbReference type="PROSITE" id="PS50109">
    <property type="entry name" value="HIS_KIN"/>
    <property type="match status" value="1"/>
</dbReference>
<dbReference type="InterPro" id="IPR005467">
    <property type="entry name" value="His_kinase_dom"/>
</dbReference>
<dbReference type="InParanoid" id="W0RAJ4"/>
<dbReference type="Pfam" id="PF00512">
    <property type="entry name" value="HisKA"/>
    <property type="match status" value="1"/>
</dbReference>
<keyword evidence="6" id="KW-0175">Coiled coil</keyword>
<feature type="domain" description="Histidine kinase" evidence="7">
    <location>
        <begin position="178"/>
        <end position="266"/>
    </location>
</feature>
<evidence type="ECO:0000256" key="3">
    <source>
        <dbReference type="ARBA" id="ARBA00022679"/>
    </source>
</evidence>
<sequence length="266" mass="29720">MVDETTMERRTILLVEDEPGDRALVRRLLRGARRAYDIIEVTTGREGLARCAESPPDCVLLDFHLPDMTGREFLDALPNGARAVPVVVLTGEEDDAVANDTLKRGAQDYVAKDGVTAQGLARVIENAIEKLQIRRALEEQRAAMELQNRRLELLRDELQSKLVELADATKAKDRFLAVMSHEMRTPLNAILGYADLLDMELEGDLSQGQRHYLERMRLVSGHLLALINDVLDLTRADARKLELDLRPVDLGAVVEESVALLEGHAR</sequence>